<organism evidence="2 3">
    <name type="scientific">Edaphochlamys debaryana</name>
    <dbReference type="NCBI Taxonomy" id="47281"/>
    <lineage>
        <taxon>Eukaryota</taxon>
        <taxon>Viridiplantae</taxon>
        <taxon>Chlorophyta</taxon>
        <taxon>core chlorophytes</taxon>
        <taxon>Chlorophyceae</taxon>
        <taxon>CS clade</taxon>
        <taxon>Chlamydomonadales</taxon>
        <taxon>Chlamydomonadales incertae sedis</taxon>
        <taxon>Edaphochlamys</taxon>
    </lineage>
</organism>
<accession>A0A835YIS6</accession>
<dbReference type="Proteomes" id="UP000612055">
    <property type="component" value="Unassembled WGS sequence"/>
</dbReference>
<dbReference type="OrthoDB" id="2017163at2759"/>
<feature type="region of interest" description="Disordered" evidence="1">
    <location>
        <begin position="1"/>
        <end position="29"/>
    </location>
</feature>
<evidence type="ECO:0000313" key="2">
    <source>
        <dbReference type="EMBL" id="KAG2499370.1"/>
    </source>
</evidence>
<evidence type="ECO:0000313" key="3">
    <source>
        <dbReference type="Proteomes" id="UP000612055"/>
    </source>
</evidence>
<keyword evidence="3" id="KW-1185">Reference proteome</keyword>
<name>A0A835YIS6_9CHLO</name>
<comment type="caution">
    <text evidence="2">The sequence shown here is derived from an EMBL/GenBank/DDBJ whole genome shotgun (WGS) entry which is preliminary data.</text>
</comment>
<reference evidence="2" key="1">
    <citation type="journal article" date="2020" name="bioRxiv">
        <title>Comparative genomics of Chlamydomonas.</title>
        <authorList>
            <person name="Craig R.J."/>
            <person name="Hasan A.R."/>
            <person name="Ness R.W."/>
            <person name="Keightley P.D."/>
        </authorList>
    </citation>
    <scope>NUCLEOTIDE SEQUENCE</scope>
    <source>
        <strain evidence="2">CCAP 11/70</strain>
    </source>
</reference>
<feature type="region of interest" description="Disordered" evidence="1">
    <location>
        <begin position="66"/>
        <end position="86"/>
    </location>
</feature>
<sequence>MQSLKPCGLKGQRAFAGQQHGRPVSVGRHGSARGVVVRAGLDEDVLARLRAAEEEAARLRKELEAAQKQGGVADPVETGPKPRIDGQDVSLRETIWDAGSPRSTWLSEKDVEFFSGPAGIKEEDPSTQDPEYKATVTKRILIGAVLTAGLGAFALVPTEALRPKPSKPMYFYLVPVLRVESLLSECKAIIEDADWPQLRQALNRIDGPPNNIRTNLDAIIALIPEARSATRATELSADLYEYLRSLDPNEYFDIMARSLTGSQNAQFSAFSLKALAAGQAKLAELLALVPQDQLAIAREQVSAGY</sequence>
<protein>
    <submittedName>
        <fullName evidence="2">Uncharacterized protein</fullName>
    </submittedName>
</protein>
<dbReference type="AlphaFoldDB" id="A0A835YIS6"/>
<gene>
    <name evidence="2" type="ORF">HYH03_002945</name>
</gene>
<dbReference type="EMBL" id="JAEHOE010000007">
    <property type="protein sequence ID" value="KAG2499370.1"/>
    <property type="molecule type" value="Genomic_DNA"/>
</dbReference>
<proteinExistence type="predicted"/>
<evidence type="ECO:0000256" key="1">
    <source>
        <dbReference type="SAM" id="MobiDB-lite"/>
    </source>
</evidence>